<dbReference type="FunFam" id="3.30.70.1660:FF:000002">
    <property type="entry name" value="Peptide chain release factor 1"/>
    <property type="match status" value="1"/>
</dbReference>
<dbReference type="InterPro" id="IPR000352">
    <property type="entry name" value="Pep_chain_release_fac_I"/>
</dbReference>
<keyword evidence="3" id="KW-0648">Protein biosynthesis</keyword>
<dbReference type="OrthoDB" id="2019491at2759"/>
<evidence type="ECO:0000313" key="7">
    <source>
        <dbReference type="Proteomes" id="UP000006727"/>
    </source>
</evidence>
<dbReference type="NCBIfam" id="TIGR00019">
    <property type="entry name" value="prfA"/>
    <property type="match status" value="1"/>
</dbReference>
<dbReference type="Proteomes" id="UP000006727">
    <property type="component" value="Chromosome 21"/>
</dbReference>
<dbReference type="NCBIfam" id="NF001859">
    <property type="entry name" value="PRK00591.1"/>
    <property type="match status" value="1"/>
</dbReference>
<dbReference type="PaxDb" id="3218-PP1S278_25V6.1"/>
<accession>A0A2K1IR08</accession>
<evidence type="ECO:0000256" key="3">
    <source>
        <dbReference type="ARBA" id="ARBA00022917"/>
    </source>
</evidence>
<dbReference type="FunFam" id="3.30.160.20:FF:000004">
    <property type="entry name" value="Peptide chain release factor 1"/>
    <property type="match status" value="1"/>
</dbReference>
<evidence type="ECO:0000313" key="5">
    <source>
        <dbReference type="EMBL" id="PNR31709.1"/>
    </source>
</evidence>
<dbReference type="GO" id="GO:0005737">
    <property type="term" value="C:cytoplasm"/>
    <property type="evidence" value="ECO:0007669"/>
    <property type="project" value="UniProtKB-ARBA"/>
</dbReference>
<dbReference type="Gene3D" id="3.30.160.20">
    <property type="match status" value="1"/>
</dbReference>
<dbReference type="InterPro" id="IPR045853">
    <property type="entry name" value="Pep_chain_release_fac_I_sf"/>
</dbReference>
<evidence type="ECO:0000256" key="1">
    <source>
        <dbReference type="ARBA" id="ARBA00010835"/>
    </source>
</evidence>
<dbReference type="OMA" id="LEWEVFR"/>
<dbReference type="GO" id="GO:0016149">
    <property type="term" value="F:translation release factor activity, codon specific"/>
    <property type="evidence" value="ECO:0007669"/>
    <property type="project" value="InterPro"/>
</dbReference>
<dbReference type="InterPro" id="IPR050057">
    <property type="entry name" value="Prokaryotic/Mito_RF"/>
</dbReference>
<keyword evidence="2" id="KW-0488">Methylation</keyword>
<dbReference type="FunCoup" id="A0A2K1IR08">
    <property type="interactions" value="3405"/>
</dbReference>
<dbReference type="SUPFAM" id="SSF75620">
    <property type="entry name" value="Release factor"/>
    <property type="match status" value="1"/>
</dbReference>
<keyword evidence="7" id="KW-1185">Reference proteome</keyword>
<dbReference type="STRING" id="3218.A0A2K1IR08"/>
<dbReference type="Gene3D" id="6.10.140.1950">
    <property type="match status" value="1"/>
</dbReference>
<dbReference type="HAMAP" id="MF_00093">
    <property type="entry name" value="Rel_fac_1"/>
    <property type="match status" value="1"/>
</dbReference>
<protein>
    <recommendedName>
        <fullName evidence="4">Peptide chain release factor domain-containing protein</fullName>
    </recommendedName>
</protein>
<dbReference type="PANTHER" id="PTHR43804:SF7">
    <property type="entry name" value="LD18447P"/>
    <property type="match status" value="1"/>
</dbReference>
<dbReference type="PANTHER" id="PTHR43804">
    <property type="entry name" value="LD18447P"/>
    <property type="match status" value="1"/>
</dbReference>
<dbReference type="EnsemblPlants" id="Pp3c21_7210V3.2">
    <property type="protein sequence ID" value="Pp3c21_7210V3.2"/>
    <property type="gene ID" value="Pp3c21_7210"/>
</dbReference>
<proteinExistence type="inferred from homology"/>
<dbReference type="AlphaFoldDB" id="A0A2K1IR08"/>
<gene>
    <name evidence="6" type="primary">LOC112273974</name>
    <name evidence="5" type="ORF">PHYPA_025832</name>
</gene>
<dbReference type="Pfam" id="PF03462">
    <property type="entry name" value="PCRF"/>
    <property type="match status" value="1"/>
</dbReference>
<dbReference type="GeneID" id="112273974"/>
<name>A0A2K1IR08_PHYPA</name>
<dbReference type="InterPro" id="IPR004373">
    <property type="entry name" value="RF-1"/>
</dbReference>
<dbReference type="SMART" id="SM00937">
    <property type="entry name" value="PCRF"/>
    <property type="match status" value="1"/>
</dbReference>
<feature type="domain" description="Peptide chain release factor" evidence="4">
    <location>
        <begin position="128"/>
        <end position="243"/>
    </location>
</feature>
<reference evidence="6" key="3">
    <citation type="submission" date="2020-12" db="UniProtKB">
        <authorList>
            <consortium name="EnsemblPlants"/>
        </authorList>
    </citation>
    <scope>IDENTIFICATION</scope>
</reference>
<comment type="similarity">
    <text evidence="1">Belongs to the prokaryotic/mitochondrial release factor family.</text>
</comment>
<sequence>MRRLRLPLLHAVRILCTNRFVGIARQRARTQDGVFGGSSKHGWWPATARRFSTAEGQLPFSPDMLSIVERGMLAIEHRHSRLNQALSESAACPDEIIRLSKELSKLEDLMACITSLKNTRKEIEGLKMLIEESAEDEDMKQAAAEELRSVSNLETEDLQRMLLLMLPKDEADSRGCILEVRAGTGGDEASLFASDIFRMYERYAQKKLWSFEVLSITQTNSKGYKEASASITGDGVYGKLKFESGVHRVQRVPVTEKSGRVHTSAASVAVLPQADEVDVQMRNEDLRIDTYRAGGAGGQHANTTSSAVRVTHLPTGIVIAIQDERSQHMNRAKSLKLLRAKLFERERMQQAMARSTLRLEQIGSGDRSERIRTYNFPQGRVTDHRVNITQHSIVQIMQGEGLDGFIDALTMKQEIAALASLKATS</sequence>
<dbReference type="RefSeq" id="XP_024358855.1">
    <property type="nucleotide sequence ID" value="XM_024503087.2"/>
</dbReference>
<evidence type="ECO:0000313" key="6">
    <source>
        <dbReference type="EnsemblPlants" id="Pp3c21_7210V3.1"/>
    </source>
</evidence>
<dbReference type="Gramene" id="Pp3c21_7210V3.2">
    <property type="protein sequence ID" value="Pp3c21_7210V3.2"/>
    <property type="gene ID" value="Pp3c21_7210"/>
</dbReference>
<reference evidence="5 7" key="1">
    <citation type="journal article" date="2008" name="Science">
        <title>The Physcomitrella genome reveals evolutionary insights into the conquest of land by plants.</title>
        <authorList>
            <person name="Rensing S."/>
            <person name="Lang D."/>
            <person name="Zimmer A."/>
            <person name="Terry A."/>
            <person name="Salamov A."/>
            <person name="Shapiro H."/>
            <person name="Nishiyama T."/>
            <person name="Perroud P.-F."/>
            <person name="Lindquist E."/>
            <person name="Kamisugi Y."/>
            <person name="Tanahashi T."/>
            <person name="Sakakibara K."/>
            <person name="Fujita T."/>
            <person name="Oishi K."/>
            <person name="Shin-I T."/>
            <person name="Kuroki Y."/>
            <person name="Toyoda A."/>
            <person name="Suzuki Y."/>
            <person name="Hashimoto A."/>
            <person name="Yamaguchi K."/>
            <person name="Sugano A."/>
            <person name="Kohara Y."/>
            <person name="Fujiyama A."/>
            <person name="Anterola A."/>
            <person name="Aoki S."/>
            <person name="Ashton N."/>
            <person name="Barbazuk W.B."/>
            <person name="Barker E."/>
            <person name="Bennetzen J."/>
            <person name="Bezanilla M."/>
            <person name="Blankenship R."/>
            <person name="Cho S.H."/>
            <person name="Dutcher S."/>
            <person name="Estelle M."/>
            <person name="Fawcett J.A."/>
            <person name="Gundlach H."/>
            <person name="Hanada K."/>
            <person name="Heyl A."/>
            <person name="Hicks K.A."/>
            <person name="Hugh J."/>
            <person name="Lohr M."/>
            <person name="Mayer K."/>
            <person name="Melkozernov A."/>
            <person name="Murata T."/>
            <person name="Nelson D."/>
            <person name="Pils B."/>
            <person name="Prigge M."/>
            <person name="Reiss B."/>
            <person name="Renner T."/>
            <person name="Rombauts S."/>
            <person name="Rushton P."/>
            <person name="Sanderfoot A."/>
            <person name="Schween G."/>
            <person name="Shiu S.-H."/>
            <person name="Stueber K."/>
            <person name="Theodoulou F.L."/>
            <person name="Tu H."/>
            <person name="Van de Peer Y."/>
            <person name="Verrier P.J."/>
            <person name="Waters E."/>
            <person name="Wood A."/>
            <person name="Yang L."/>
            <person name="Cove D."/>
            <person name="Cuming A."/>
            <person name="Hasebe M."/>
            <person name="Lucas S."/>
            <person name="Mishler D.B."/>
            <person name="Reski R."/>
            <person name="Grigoriev I."/>
            <person name="Quatrano R.S."/>
            <person name="Boore J.L."/>
        </authorList>
    </citation>
    <scope>NUCLEOTIDE SEQUENCE [LARGE SCALE GENOMIC DNA]</scope>
    <source>
        <strain evidence="6 7">cv. Gransden 2004</strain>
    </source>
</reference>
<dbReference type="KEGG" id="ppp:112273974"/>
<reference evidence="5 7" key="2">
    <citation type="journal article" date="2018" name="Plant J.">
        <title>The Physcomitrella patens chromosome-scale assembly reveals moss genome structure and evolution.</title>
        <authorList>
            <person name="Lang D."/>
            <person name="Ullrich K.K."/>
            <person name="Murat F."/>
            <person name="Fuchs J."/>
            <person name="Jenkins J."/>
            <person name="Haas F.B."/>
            <person name="Piednoel M."/>
            <person name="Gundlach H."/>
            <person name="Van Bel M."/>
            <person name="Meyberg R."/>
            <person name="Vives C."/>
            <person name="Morata J."/>
            <person name="Symeonidi A."/>
            <person name="Hiss M."/>
            <person name="Muchero W."/>
            <person name="Kamisugi Y."/>
            <person name="Saleh O."/>
            <person name="Blanc G."/>
            <person name="Decker E.L."/>
            <person name="van Gessel N."/>
            <person name="Grimwood J."/>
            <person name="Hayes R.D."/>
            <person name="Graham S.W."/>
            <person name="Gunter L.E."/>
            <person name="McDaniel S.F."/>
            <person name="Hoernstein S.N.W."/>
            <person name="Larsson A."/>
            <person name="Li F.W."/>
            <person name="Perroud P.F."/>
            <person name="Phillips J."/>
            <person name="Ranjan P."/>
            <person name="Rokshar D.S."/>
            <person name="Rothfels C.J."/>
            <person name="Schneider L."/>
            <person name="Shu S."/>
            <person name="Stevenson D.W."/>
            <person name="Thummler F."/>
            <person name="Tillich M."/>
            <person name="Villarreal Aguilar J.C."/>
            <person name="Widiez T."/>
            <person name="Wong G.K."/>
            <person name="Wymore A."/>
            <person name="Zhang Y."/>
            <person name="Zimmer A.D."/>
            <person name="Quatrano R.S."/>
            <person name="Mayer K.F.X."/>
            <person name="Goodstein D."/>
            <person name="Casacuberta J.M."/>
            <person name="Vandepoele K."/>
            <person name="Reski R."/>
            <person name="Cuming A.C."/>
            <person name="Tuskan G.A."/>
            <person name="Maumus F."/>
            <person name="Salse J."/>
            <person name="Schmutz J."/>
            <person name="Rensing S.A."/>
        </authorList>
    </citation>
    <scope>NUCLEOTIDE SEQUENCE [LARGE SCALE GENOMIC DNA]</scope>
    <source>
        <strain evidence="6 7">cv. Gransden 2004</strain>
    </source>
</reference>
<dbReference type="Gene3D" id="3.30.70.1660">
    <property type="match status" value="1"/>
</dbReference>
<evidence type="ECO:0000259" key="4">
    <source>
        <dbReference type="SMART" id="SM00937"/>
    </source>
</evidence>
<dbReference type="InterPro" id="IPR005139">
    <property type="entry name" value="PCRF"/>
</dbReference>
<dbReference type="EnsemblPlants" id="Pp3c21_7210V3.1">
    <property type="protein sequence ID" value="Pp3c21_7210V3.1"/>
    <property type="gene ID" value="Pp3c21_7210"/>
</dbReference>
<dbReference type="EMBL" id="ABEU02000021">
    <property type="protein sequence ID" value="PNR31709.1"/>
    <property type="molecule type" value="Genomic_DNA"/>
</dbReference>
<dbReference type="Gramene" id="Pp3c21_7210V3.1">
    <property type="protein sequence ID" value="Pp3c21_7210V3.1"/>
    <property type="gene ID" value="Pp3c21_7210"/>
</dbReference>
<organism evidence="5">
    <name type="scientific">Physcomitrium patens</name>
    <name type="common">Spreading-leaved earth moss</name>
    <name type="synonym">Physcomitrella patens</name>
    <dbReference type="NCBI Taxonomy" id="3218"/>
    <lineage>
        <taxon>Eukaryota</taxon>
        <taxon>Viridiplantae</taxon>
        <taxon>Streptophyta</taxon>
        <taxon>Embryophyta</taxon>
        <taxon>Bryophyta</taxon>
        <taxon>Bryophytina</taxon>
        <taxon>Bryopsida</taxon>
        <taxon>Funariidae</taxon>
        <taxon>Funariales</taxon>
        <taxon>Funariaceae</taxon>
        <taxon>Physcomitrium</taxon>
    </lineage>
</organism>
<dbReference type="Pfam" id="PF00472">
    <property type="entry name" value="RF-1"/>
    <property type="match status" value="1"/>
</dbReference>
<evidence type="ECO:0000256" key="2">
    <source>
        <dbReference type="ARBA" id="ARBA00022481"/>
    </source>
</evidence>